<dbReference type="EMBL" id="MLIS01000004">
    <property type="protein sequence ID" value="OHU76128.1"/>
    <property type="molecule type" value="Genomic_DNA"/>
</dbReference>
<reference evidence="1 2" key="1">
    <citation type="submission" date="2016-10" db="EMBL/GenBank/DDBJ databases">
        <title>Evaluation of Human, Veterinary and Environmental Mycobacterium chelonae Isolates by Core Genome Phylogenomic Analysis, Targeted Gene Comparison, and Anti-microbial Susceptibility Patterns: A Tale of Mistaken Identities.</title>
        <authorList>
            <person name="Fogelson S.B."/>
            <person name="Camus A.C."/>
            <person name="Lorenz W."/>
            <person name="Vasireddy R."/>
            <person name="Vasireddy S."/>
            <person name="Smith T."/>
            <person name="Brown-Elliott B.A."/>
            <person name="Wallace R.J.Jr."/>
            <person name="Hasan N.A."/>
            <person name="Reischl U."/>
            <person name="Sanchez S."/>
        </authorList>
    </citation>
    <scope>NUCLEOTIDE SEQUENCE [LARGE SCALE GENOMIC DNA]</scope>
    <source>
        <strain evidence="1 2">15518</strain>
    </source>
</reference>
<gene>
    <name evidence="1" type="ORF">BKG84_24870</name>
</gene>
<comment type="caution">
    <text evidence="1">The sequence shown here is derived from an EMBL/GenBank/DDBJ whole genome shotgun (WGS) entry which is preliminary data.</text>
</comment>
<accession>A0A1S1LZQ2</accession>
<proteinExistence type="predicted"/>
<organism evidence="1 2">
    <name type="scientific">Mycobacteroides chelonae</name>
    <name type="common">Mycobacterium chelonae</name>
    <dbReference type="NCBI Taxonomy" id="1774"/>
    <lineage>
        <taxon>Bacteria</taxon>
        <taxon>Bacillati</taxon>
        <taxon>Actinomycetota</taxon>
        <taxon>Actinomycetes</taxon>
        <taxon>Mycobacteriales</taxon>
        <taxon>Mycobacteriaceae</taxon>
        <taxon>Mycobacteroides</taxon>
    </lineage>
</organism>
<dbReference type="Proteomes" id="UP000179441">
    <property type="component" value="Unassembled WGS sequence"/>
</dbReference>
<name>A0A1S1LZQ2_MYCCH</name>
<dbReference type="AlphaFoldDB" id="A0A1S1LZQ2"/>
<evidence type="ECO:0000313" key="1">
    <source>
        <dbReference type="EMBL" id="OHU76128.1"/>
    </source>
</evidence>
<protein>
    <submittedName>
        <fullName evidence="1">Uncharacterized protein</fullName>
    </submittedName>
</protein>
<dbReference type="RefSeq" id="WP_070952833.1">
    <property type="nucleotide sequence ID" value="NZ_MLIS01000004.1"/>
</dbReference>
<evidence type="ECO:0000313" key="2">
    <source>
        <dbReference type="Proteomes" id="UP000179441"/>
    </source>
</evidence>
<sequence length="132" mass="14945">MAEDGHQGELELWPREHDLPPRWDGLLVQWGQWQDSPEVFICPPPKKDAECESCGSTQAPLLNFGRIWTDPSTAPRAIRKARLQRGRFLVGVISAFRCDDCGHDTVMDTNGKMWDLDDTDYTDNGSWDNGPT</sequence>
<keyword evidence="2" id="KW-1185">Reference proteome</keyword>